<dbReference type="PANTHER" id="PTHR33755">
    <property type="entry name" value="TOXIN PARE1-RELATED"/>
    <property type="match status" value="1"/>
</dbReference>
<dbReference type="Pfam" id="PF05016">
    <property type="entry name" value="ParE_toxin"/>
    <property type="match status" value="1"/>
</dbReference>
<comment type="caution">
    <text evidence="3">The sequence shown here is derived from an EMBL/GenBank/DDBJ whole genome shotgun (WGS) entry which is preliminary data.</text>
</comment>
<name>A0A258FN62_9CAUL</name>
<dbReference type="InterPro" id="IPR051803">
    <property type="entry name" value="TA_system_RelE-like_toxin"/>
</dbReference>
<dbReference type="EMBL" id="NCEB01000016">
    <property type="protein sequence ID" value="OYX33448.1"/>
    <property type="molecule type" value="Genomic_DNA"/>
</dbReference>
<evidence type="ECO:0000256" key="2">
    <source>
        <dbReference type="ARBA" id="ARBA00022649"/>
    </source>
</evidence>
<evidence type="ECO:0000313" key="4">
    <source>
        <dbReference type="Proteomes" id="UP000215595"/>
    </source>
</evidence>
<reference evidence="3 4" key="1">
    <citation type="submission" date="2017-03" db="EMBL/GenBank/DDBJ databases">
        <title>Lifting the veil on microbial sulfur biogeochemistry in mining wastewaters.</title>
        <authorList>
            <person name="Kantor R.S."/>
            <person name="Colenbrander Nelson T."/>
            <person name="Marshall S."/>
            <person name="Bennett D."/>
            <person name="Apte S."/>
            <person name="Camacho D."/>
            <person name="Thomas B.C."/>
            <person name="Warren L.A."/>
            <person name="Banfield J.F."/>
        </authorList>
    </citation>
    <scope>NUCLEOTIDE SEQUENCE [LARGE SCALE GENOMIC DNA]</scope>
    <source>
        <strain evidence="3">32-69-9</strain>
    </source>
</reference>
<gene>
    <name evidence="3" type="ORF">B7Z01_08960</name>
</gene>
<evidence type="ECO:0000313" key="3">
    <source>
        <dbReference type="EMBL" id="OYX33448.1"/>
    </source>
</evidence>
<evidence type="ECO:0000256" key="1">
    <source>
        <dbReference type="ARBA" id="ARBA00006226"/>
    </source>
</evidence>
<dbReference type="Gene3D" id="3.30.2310.20">
    <property type="entry name" value="RelE-like"/>
    <property type="match status" value="1"/>
</dbReference>
<keyword evidence="2" id="KW-1277">Toxin-antitoxin system</keyword>
<organism evidence="3 4">
    <name type="scientific">Brevundimonas subvibrioides</name>
    <dbReference type="NCBI Taxonomy" id="74313"/>
    <lineage>
        <taxon>Bacteria</taxon>
        <taxon>Pseudomonadati</taxon>
        <taxon>Pseudomonadota</taxon>
        <taxon>Alphaproteobacteria</taxon>
        <taxon>Caulobacterales</taxon>
        <taxon>Caulobacteraceae</taxon>
        <taxon>Brevundimonas</taxon>
    </lineage>
</organism>
<dbReference type="AlphaFoldDB" id="A0A258FN62"/>
<sequence>MKVVLTEAALADLRAIGDDIATDRPGRARTFVRELLGKARDIGKGPSRFPLIVRYERLGIRRRVHGSYLIFFRVDPDAVVILHILHGAYDYETLLFPEG</sequence>
<protein>
    <submittedName>
        <fullName evidence="3">Plasmid stabilization protein</fullName>
    </submittedName>
</protein>
<accession>A0A258FN62</accession>
<dbReference type="InterPro" id="IPR035093">
    <property type="entry name" value="RelE/ParE_toxin_dom_sf"/>
</dbReference>
<proteinExistence type="inferred from homology"/>
<dbReference type="Proteomes" id="UP000215595">
    <property type="component" value="Unassembled WGS sequence"/>
</dbReference>
<dbReference type="InterPro" id="IPR007712">
    <property type="entry name" value="RelE/ParE_toxin"/>
</dbReference>
<dbReference type="PANTHER" id="PTHR33755:SF6">
    <property type="entry name" value="PLASMID STABILIZATION SYSTEM PROTEIN"/>
    <property type="match status" value="1"/>
</dbReference>
<comment type="similarity">
    <text evidence="1">Belongs to the RelE toxin family.</text>
</comment>